<dbReference type="AlphaFoldDB" id="A0A501PGM7"/>
<organism evidence="3 4">
    <name type="scientific">Emcibacter nanhaiensis</name>
    <dbReference type="NCBI Taxonomy" id="1505037"/>
    <lineage>
        <taxon>Bacteria</taxon>
        <taxon>Pseudomonadati</taxon>
        <taxon>Pseudomonadota</taxon>
        <taxon>Alphaproteobacteria</taxon>
        <taxon>Emcibacterales</taxon>
        <taxon>Emcibacteraceae</taxon>
        <taxon>Emcibacter</taxon>
    </lineage>
</organism>
<dbReference type="InterPro" id="IPR050194">
    <property type="entry name" value="Glycosyltransferase_grp1"/>
</dbReference>
<dbReference type="PANTHER" id="PTHR45947:SF3">
    <property type="entry name" value="SULFOQUINOVOSYL TRANSFERASE SQD2"/>
    <property type="match status" value="1"/>
</dbReference>
<keyword evidence="3" id="KW-0808">Transferase</keyword>
<evidence type="ECO:0000259" key="2">
    <source>
        <dbReference type="Pfam" id="PF13439"/>
    </source>
</evidence>
<name>A0A501PGM7_9PROT</name>
<evidence type="ECO:0000313" key="3">
    <source>
        <dbReference type="EMBL" id="TPD59355.1"/>
    </source>
</evidence>
<dbReference type="Pfam" id="PF00534">
    <property type="entry name" value="Glycos_transf_1"/>
    <property type="match status" value="1"/>
</dbReference>
<feature type="domain" description="Glycosyltransferase subfamily 4-like N-terminal" evidence="2">
    <location>
        <begin position="23"/>
        <end position="180"/>
    </location>
</feature>
<accession>A0A501PGM7</accession>
<proteinExistence type="predicted"/>
<dbReference type="GO" id="GO:0016757">
    <property type="term" value="F:glycosyltransferase activity"/>
    <property type="evidence" value="ECO:0007669"/>
    <property type="project" value="InterPro"/>
</dbReference>
<dbReference type="InterPro" id="IPR001296">
    <property type="entry name" value="Glyco_trans_1"/>
</dbReference>
<keyword evidence="4" id="KW-1185">Reference proteome</keyword>
<comment type="caution">
    <text evidence="3">The sequence shown here is derived from an EMBL/GenBank/DDBJ whole genome shotgun (WGS) entry which is preliminary data.</text>
</comment>
<dbReference type="EMBL" id="VFIY01000014">
    <property type="protein sequence ID" value="TPD59355.1"/>
    <property type="molecule type" value="Genomic_DNA"/>
</dbReference>
<dbReference type="InterPro" id="IPR028098">
    <property type="entry name" value="Glyco_trans_4-like_N"/>
</dbReference>
<dbReference type="Proteomes" id="UP000319148">
    <property type="component" value="Unassembled WGS sequence"/>
</dbReference>
<feature type="domain" description="Glycosyl transferase family 1" evidence="1">
    <location>
        <begin position="195"/>
        <end position="353"/>
    </location>
</feature>
<dbReference type="Gene3D" id="3.40.50.2000">
    <property type="entry name" value="Glycogen Phosphorylase B"/>
    <property type="match status" value="2"/>
</dbReference>
<evidence type="ECO:0000313" key="4">
    <source>
        <dbReference type="Proteomes" id="UP000319148"/>
    </source>
</evidence>
<dbReference type="RefSeq" id="WP_139941019.1">
    <property type="nucleotide sequence ID" value="NZ_JBHSYP010000006.1"/>
</dbReference>
<protein>
    <submittedName>
        <fullName evidence="3">Glycosyltransferase</fullName>
    </submittedName>
</protein>
<evidence type="ECO:0000259" key="1">
    <source>
        <dbReference type="Pfam" id="PF00534"/>
    </source>
</evidence>
<dbReference type="OrthoDB" id="9790710at2"/>
<gene>
    <name evidence="3" type="ORF">FIV46_11210</name>
</gene>
<dbReference type="SUPFAM" id="SSF53756">
    <property type="entry name" value="UDP-Glycosyltransferase/glycogen phosphorylase"/>
    <property type="match status" value="1"/>
</dbReference>
<sequence length="378" mass="41828">MAEAPNGDKIPHLFHVIPSFAHGGVPIRISYLINHFGAKARHSLIATNGEYDCRSRLDPDIDFSIPEVPPVKGLIGKIFSYRKVLKDLQPDLLLTYNWGSMDWALANSFAPVCRHIHLESGFGPEEAEKTLFKRDLYRRLALRNIESIVVPSHTLVEICRSNWKLPEHKILHIPNGVDCEKYSAAPRPGILPGFDKQEGEIVIGTMTPLRPEKNLPRLIRAFHHVTTANPGIALRLVIMGEGNERGSLENMIEALRLGGKVLLAGHIEEPAYALGWLDLYAISSDTEQMPNSVNQAMAAGLPVVGLAVGDVLPMVSAENRDFIAPAGDEQGFANAMEALVRNPDLMQQIGAINKSHVKNTYDKAIMYREYAKIWGVAE</sequence>
<dbReference type="PANTHER" id="PTHR45947">
    <property type="entry name" value="SULFOQUINOVOSYL TRANSFERASE SQD2"/>
    <property type="match status" value="1"/>
</dbReference>
<dbReference type="Pfam" id="PF13439">
    <property type="entry name" value="Glyco_transf_4"/>
    <property type="match status" value="1"/>
</dbReference>
<reference evidence="4" key="1">
    <citation type="submission" date="2019-06" db="EMBL/GenBank/DDBJ databases">
        <title>The complete genome of Emcibacter congregatus ZYLT.</title>
        <authorList>
            <person name="Zhao Z."/>
        </authorList>
    </citation>
    <scope>NUCLEOTIDE SEQUENCE [LARGE SCALE GENOMIC DNA]</scope>
    <source>
        <strain evidence="4">MCCC 1A06723</strain>
    </source>
</reference>